<comment type="subcellular location">
    <subcellularLocation>
        <location evidence="9">Cell inner membrane</location>
        <topology evidence="9">Single-pass type II membrane protein</topology>
    </subcellularLocation>
    <subcellularLocation>
        <location evidence="1">Membrane</location>
    </subcellularLocation>
    <text evidence="9">Localizes to the division septum.</text>
</comment>
<name>A0A223MZU7_9VIBR</name>
<dbReference type="InterPro" id="IPR045335">
    <property type="entry name" value="FtsQ_C_sf"/>
</dbReference>
<dbReference type="Gene3D" id="3.10.20.310">
    <property type="entry name" value="membrane protein fhac"/>
    <property type="match status" value="1"/>
</dbReference>
<accession>A0A223MZU7</accession>
<dbReference type="GO" id="GO:0032153">
    <property type="term" value="C:cell division site"/>
    <property type="evidence" value="ECO:0007669"/>
    <property type="project" value="UniProtKB-UniRule"/>
</dbReference>
<keyword evidence="5 9" id="KW-0812">Transmembrane</keyword>
<dbReference type="PANTHER" id="PTHR35851">
    <property type="entry name" value="CELL DIVISION PROTEIN FTSQ"/>
    <property type="match status" value="1"/>
</dbReference>
<comment type="similarity">
    <text evidence="9">Belongs to the FtsQ/DivIB family. FtsQ subfamily.</text>
</comment>
<dbReference type="HAMAP" id="MF_00911">
    <property type="entry name" value="FtsQ_subfam"/>
    <property type="match status" value="1"/>
</dbReference>
<keyword evidence="4 9" id="KW-0132">Cell division</keyword>
<dbReference type="AlphaFoldDB" id="A0A223MZU7"/>
<feature type="transmembrane region" description="Helical" evidence="9">
    <location>
        <begin position="21"/>
        <end position="47"/>
    </location>
</feature>
<dbReference type="EMBL" id="CP022741">
    <property type="protein sequence ID" value="ASU22993.1"/>
    <property type="molecule type" value="Genomic_DNA"/>
</dbReference>
<keyword evidence="8 9" id="KW-0131">Cell cycle</keyword>
<keyword evidence="6 9" id="KW-1133">Transmembrane helix</keyword>
<dbReference type="Pfam" id="PF03799">
    <property type="entry name" value="FtsQ_DivIB_C"/>
    <property type="match status" value="1"/>
</dbReference>
<evidence type="ECO:0000313" key="11">
    <source>
        <dbReference type="EMBL" id="ASU22993.1"/>
    </source>
</evidence>
<gene>
    <name evidence="9" type="primary">ftsQ</name>
    <name evidence="11" type="ORF">CCZ37_10495</name>
</gene>
<keyword evidence="2 9" id="KW-1003">Cell membrane</keyword>
<reference evidence="11 12" key="1">
    <citation type="submission" date="2017-08" db="EMBL/GenBank/DDBJ databases">
        <title>The Vibrio qinghaiensis sp.-Q67 is a luminous bacteria isolated firstly from Qinghai lake, Qinghai province, China, which has been proved to be very sensitive to detect environmental and food pollutants. Therefore, complete genome analysis of V. qinghaiensis sp.-Q67 highlights the potential application of this strain on detection of hazards in the contaminated environments.</title>
        <authorList>
            <person name="Gong L."/>
        </authorList>
    </citation>
    <scope>NUCLEOTIDE SEQUENCE [LARGE SCALE GENOMIC DNA]</scope>
    <source>
        <strain evidence="11 12">Q67</strain>
    </source>
</reference>
<dbReference type="GO" id="GO:0090529">
    <property type="term" value="P:cell septum assembly"/>
    <property type="evidence" value="ECO:0007669"/>
    <property type="project" value="InterPro"/>
</dbReference>
<organism evidence="11 12">
    <name type="scientific">Vibrio qinghaiensis</name>
    <dbReference type="NCBI Taxonomy" id="2025808"/>
    <lineage>
        <taxon>Bacteria</taxon>
        <taxon>Pseudomonadati</taxon>
        <taxon>Pseudomonadota</taxon>
        <taxon>Gammaproteobacteria</taxon>
        <taxon>Vibrionales</taxon>
        <taxon>Vibrionaceae</taxon>
        <taxon>Vibrio</taxon>
    </lineage>
</organism>
<evidence type="ECO:0000256" key="8">
    <source>
        <dbReference type="ARBA" id="ARBA00023306"/>
    </source>
</evidence>
<proteinExistence type="inferred from homology"/>
<evidence type="ECO:0000256" key="1">
    <source>
        <dbReference type="ARBA" id="ARBA00004370"/>
    </source>
</evidence>
<comment type="subunit">
    <text evidence="9">Part of a complex composed of FtsB, FtsL and FtsQ.</text>
</comment>
<keyword evidence="12" id="KW-1185">Reference proteome</keyword>
<evidence type="ECO:0000256" key="7">
    <source>
        <dbReference type="ARBA" id="ARBA00023136"/>
    </source>
</evidence>
<evidence type="ECO:0000256" key="5">
    <source>
        <dbReference type="ARBA" id="ARBA00022692"/>
    </source>
</evidence>
<protein>
    <recommendedName>
        <fullName evidence="9">Cell division protein FtsQ</fullName>
    </recommendedName>
</protein>
<evidence type="ECO:0000259" key="10">
    <source>
        <dbReference type="PROSITE" id="PS51779"/>
    </source>
</evidence>
<sequence>MLMNVFDESRAVSRSPLIKNHASGVVFLFVVLLLISSLVYSTLSWMWDEQRLPLSKIVLQGDLQYVSSLDVQRAFAQLDHIGTFMSQDINVLQSSVQAIPWVAHASIRKQWPDTIKVFLTEYRAVAIWNGNALLDGYGTVFNGDIGQLNGERVKLYGPQGTSQEVLNVWKRTNPKFQLLNLNISSLLLNDRRAWQIILDNGIRLELGKESLDERVARFISLYKNLGNKTEQVSYIDLRYDTGAAIGWFPEQEAQESKND</sequence>
<dbReference type="InterPro" id="IPR034746">
    <property type="entry name" value="POTRA"/>
</dbReference>
<evidence type="ECO:0000256" key="2">
    <source>
        <dbReference type="ARBA" id="ARBA00022475"/>
    </source>
</evidence>
<dbReference type="GO" id="GO:0043093">
    <property type="term" value="P:FtsZ-dependent cytokinesis"/>
    <property type="evidence" value="ECO:0007669"/>
    <property type="project" value="UniProtKB-UniRule"/>
</dbReference>
<dbReference type="InterPro" id="IPR013685">
    <property type="entry name" value="POTRA_FtsQ_type"/>
</dbReference>
<evidence type="ECO:0000256" key="6">
    <source>
        <dbReference type="ARBA" id="ARBA00022989"/>
    </source>
</evidence>
<keyword evidence="7 9" id="KW-0472">Membrane</keyword>
<dbReference type="Pfam" id="PF08478">
    <property type="entry name" value="POTRA_1"/>
    <property type="match status" value="1"/>
</dbReference>
<dbReference type="PROSITE" id="PS51779">
    <property type="entry name" value="POTRA"/>
    <property type="match status" value="1"/>
</dbReference>
<comment type="function">
    <text evidence="9">Essential cell division protein. May link together the upstream cell division proteins, which are predominantly cytoplasmic, with the downstream cell division proteins, which are predominantly periplasmic. May control correct divisome assembly.</text>
</comment>
<feature type="domain" description="POTRA" evidence="10">
    <location>
        <begin position="52"/>
        <end position="122"/>
    </location>
</feature>
<dbReference type="Gene3D" id="3.40.50.11690">
    <property type="entry name" value="Cell division protein FtsQ/DivIB"/>
    <property type="match status" value="1"/>
</dbReference>
<evidence type="ECO:0000256" key="3">
    <source>
        <dbReference type="ARBA" id="ARBA00022519"/>
    </source>
</evidence>
<dbReference type="GO" id="GO:0005886">
    <property type="term" value="C:plasma membrane"/>
    <property type="evidence" value="ECO:0007669"/>
    <property type="project" value="UniProtKB-SubCell"/>
</dbReference>
<dbReference type="InterPro" id="IPR026579">
    <property type="entry name" value="FtsQ"/>
</dbReference>
<dbReference type="PANTHER" id="PTHR35851:SF1">
    <property type="entry name" value="CELL DIVISION PROTEIN FTSQ"/>
    <property type="match status" value="1"/>
</dbReference>
<dbReference type="Proteomes" id="UP000215148">
    <property type="component" value="Chromosome 1"/>
</dbReference>
<evidence type="ECO:0000313" key="12">
    <source>
        <dbReference type="Proteomes" id="UP000215148"/>
    </source>
</evidence>
<evidence type="ECO:0000256" key="4">
    <source>
        <dbReference type="ARBA" id="ARBA00022618"/>
    </source>
</evidence>
<dbReference type="InterPro" id="IPR005548">
    <property type="entry name" value="Cell_div_FtsQ/DivIB_C"/>
</dbReference>
<dbReference type="KEGG" id="vqi:CCZ37_10495"/>
<evidence type="ECO:0000256" key="9">
    <source>
        <dbReference type="HAMAP-Rule" id="MF_00911"/>
    </source>
</evidence>
<keyword evidence="3 9" id="KW-0997">Cell inner membrane</keyword>